<feature type="compositionally biased region" description="Basic and acidic residues" evidence="11">
    <location>
        <begin position="52"/>
        <end position="71"/>
    </location>
</feature>
<evidence type="ECO:0000313" key="13">
    <source>
        <dbReference type="Proteomes" id="UP000053237"/>
    </source>
</evidence>
<protein>
    <submittedName>
        <fullName evidence="12">Uncharacterized protein</fullName>
    </submittedName>
</protein>
<keyword evidence="5 10" id="KW-0175">Coiled coil</keyword>
<feature type="region of interest" description="Disordered" evidence="11">
    <location>
        <begin position="331"/>
        <end position="353"/>
    </location>
</feature>
<reference evidence="12 13" key="1">
    <citation type="submission" date="2012-05" db="EMBL/GenBank/DDBJ databases">
        <title>Recombination and specialization in a pathogen metapopulation.</title>
        <authorList>
            <person name="Gardiner A."/>
            <person name="Kemen E."/>
            <person name="Schultz-Larsen T."/>
            <person name="MacLean D."/>
            <person name="Van Oosterhout C."/>
            <person name="Jones J.D.G."/>
        </authorList>
    </citation>
    <scope>NUCLEOTIDE SEQUENCE [LARGE SCALE GENOMIC DNA]</scope>
    <source>
        <strain evidence="12 13">Ac Nc2</strain>
    </source>
</reference>
<dbReference type="PANTHER" id="PTHR14517:SF6">
    <property type="entry name" value="RE41410P"/>
    <property type="match status" value="1"/>
</dbReference>
<keyword evidence="7" id="KW-0206">Cytoskeleton</keyword>
<name>A0A024G6B6_9STRA</name>
<keyword evidence="13" id="KW-1185">Reference proteome</keyword>
<keyword evidence="8" id="KW-0966">Cell projection</keyword>
<dbReference type="STRING" id="65357.A0A024G6B6"/>
<dbReference type="PANTHER" id="PTHR14517">
    <property type="entry name" value="RIB43A-RELATED"/>
    <property type="match status" value="1"/>
</dbReference>
<evidence type="ECO:0000256" key="1">
    <source>
        <dbReference type="ARBA" id="ARBA00004611"/>
    </source>
</evidence>
<evidence type="ECO:0000313" key="12">
    <source>
        <dbReference type="EMBL" id="CCI41850.1"/>
    </source>
</evidence>
<dbReference type="InParanoid" id="A0A024G6B6"/>
<accession>A0A024G6B6</accession>
<evidence type="ECO:0000256" key="6">
    <source>
        <dbReference type="ARBA" id="ARBA00023069"/>
    </source>
</evidence>
<proteinExistence type="inferred from homology"/>
<evidence type="ECO:0000256" key="10">
    <source>
        <dbReference type="SAM" id="Coils"/>
    </source>
</evidence>
<comment type="subcellular location">
    <subcellularLocation>
        <location evidence="1">Cytoplasm</location>
        <location evidence="1">Cytoskeleton</location>
        <location evidence="1">Flagellum axoneme</location>
    </subcellularLocation>
</comment>
<gene>
    <name evidence="12" type="ORF">BN9_026340</name>
</gene>
<keyword evidence="4" id="KW-0282">Flagellum</keyword>
<dbReference type="AlphaFoldDB" id="A0A024G6B6"/>
<feature type="region of interest" description="Disordered" evidence="11">
    <location>
        <begin position="51"/>
        <end position="72"/>
    </location>
</feature>
<dbReference type="Proteomes" id="UP000053237">
    <property type="component" value="Unassembled WGS sequence"/>
</dbReference>
<dbReference type="OrthoDB" id="429119at2759"/>
<evidence type="ECO:0000256" key="3">
    <source>
        <dbReference type="ARBA" id="ARBA00022490"/>
    </source>
</evidence>
<evidence type="ECO:0000256" key="9">
    <source>
        <dbReference type="ARBA" id="ARBA00046435"/>
    </source>
</evidence>
<evidence type="ECO:0000256" key="2">
    <source>
        <dbReference type="ARBA" id="ARBA00006875"/>
    </source>
</evidence>
<feature type="coiled-coil region" evidence="10">
    <location>
        <begin position="181"/>
        <end position="241"/>
    </location>
</feature>
<evidence type="ECO:0000256" key="5">
    <source>
        <dbReference type="ARBA" id="ARBA00023054"/>
    </source>
</evidence>
<keyword evidence="6" id="KW-0969">Cilium</keyword>
<keyword evidence="3" id="KW-0963">Cytoplasm</keyword>
<dbReference type="Pfam" id="PF05914">
    <property type="entry name" value="RIB43A"/>
    <property type="match status" value="1"/>
</dbReference>
<comment type="similarity">
    <text evidence="2">Belongs to the RIB43A family.</text>
</comment>
<feature type="compositionally biased region" description="Basic and acidic residues" evidence="11">
    <location>
        <begin position="334"/>
        <end position="351"/>
    </location>
</feature>
<organism evidence="12 13">
    <name type="scientific">Albugo candida</name>
    <dbReference type="NCBI Taxonomy" id="65357"/>
    <lineage>
        <taxon>Eukaryota</taxon>
        <taxon>Sar</taxon>
        <taxon>Stramenopiles</taxon>
        <taxon>Oomycota</taxon>
        <taxon>Peronosporomycetes</taxon>
        <taxon>Albuginales</taxon>
        <taxon>Albuginaceae</taxon>
        <taxon>Albugo</taxon>
    </lineage>
</organism>
<sequence>MMKPRQLTGNCTEQVDELRIAARRAREQERLKKLGPGRLRSIGADIAGLKLQVDEKKSQEDSDRERQKRSDEEEESIRKYLIQIESEDAHIKRKEILTLENDWKLQCAQRQRVREEENKERTVAIQPESCSLGAAQQFDGEDTMKAERLRLQALQSQNWISEQLRDKQAQQDEVWRQNCEYANYIVEIERLQSEMQQADDKERARIALEIQRYNNLMVEKRKHLENQSLELEKTLEAHEIKMQMDRREEYGLSSLGNRLDHWKGFSVADTRAFLAQNQALLEYKAKEQANGLQKRQQERQQQEEWHRELISREYEMQLKKAHIESDIQQTLGKQARDALEREKRQADRSKGAFEPSFFQAFGRSYR</sequence>
<dbReference type="EMBL" id="CAIX01000025">
    <property type="protein sequence ID" value="CCI41850.1"/>
    <property type="molecule type" value="Genomic_DNA"/>
</dbReference>
<comment type="caution">
    <text evidence="12">The sequence shown here is derived from an EMBL/GenBank/DDBJ whole genome shotgun (WGS) entry which is preliminary data.</text>
</comment>
<dbReference type="InterPro" id="IPR008805">
    <property type="entry name" value="RIB43A"/>
</dbReference>
<evidence type="ECO:0000256" key="7">
    <source>
        <dbReference type="ARBA" id="ARBA00023212"/>
    </source>
</evidence>
<evidence type="ECO:0000256" key="8">
    <source>
        <dbReference type="ARBA" id="ARBA00023273"/>
    </source>
</evidence>
<evidence type="ECO:0000256" key="4">
    <source>
        <dbReference type="ARBA" id="ARBA00022846"/>
    </source>
</evidence>
<evidence type="ECO:0000256" key="11">
    <source>
        <dbReference type="SAM" id="MobiDB-lite"/>
    </source>
</evidence>
<comment type="subunit">
    <text evidence="9">Microtubule inner protein component of sperm flagellar doublet microtubules.</text>
</comment>